<feature type="region of interest" description="Disordered" evidence="1">
    <location>
        <begin position="1"/>
        <end position="70"/>
    </location>
</feature>
<feature type="compositionally biased region" description="Basic and acidic residues" evidence="1">
    <location>
        <begin position="1"/>
        <end position="21"/>
    </location>
</feature>
<proteinExistence type="predicted"/>
<name>A0A382TSX3_9ZZZZ</name>
<accession>A0A382TSX3</accession>
<organism evidence="2">
    <name type="scientific">marine metagenome</name>
    <dbReference type="NCBI Taxonomy" id="408172"/>
    <lineage>
        <taxon>unclassified sequences</taxon>
        <taxon>metagenomes</taxon>
        <taxon>ecological metagenomes</taxon>
    </lineage>
</organism>
<evidence type="ECO:0000313" key="2">
    <source>
        <dbReference type="EMBL" id="SVD25093.1"/>
    </source>
</evidence>
<evidence type="ECO:0000256" key="1">
    <source>
        <dbReference type="SAM" id="MobiDB-lite"/>
    </source>
</evidence>
<feature type="compositionally biased region" description="Basic and acidic residues" evidence="1">
    <location>
        <begin position="31"/>
        <end position="44"/>
    </location>
</feature>
<sequence>MKSNKKDCKTITDSDWWDKKSNNQGLPKGHPFLDRENRSDEYGGKKNTIKINDDLDKNEVDQPTLDEDKE</sequence>
<dbReference type="EMBL" id="UINC01138879">
    <property type="protein sequence ID" value="SVD25093.1"/>
    <property type="molecule type" value="Genomic_DNA"/>
</dbReference>
<protein>
    <submittedName>
        <fullName evidence="2">Uncharacterized protein</fullName>
    </submittedName>
</protein>
<dbReference type="AlphaFoldDB" id="A0A382TSX3"/>
<reference evidence="2" key="1">
    <citation type="submission" date="2018-05" db="EMBL/GenBank/DDBJ databases">
        <authorList>
            <person name="Lanie J.A."/>
            <person name="Ng W.-L."/>
            <person name="Kazmierczak K.M."/>
            <person name="Andrzejewski T.M."/>
            <person name="Davidsen T.M."/>
            <person name="Wayne K.J."/>
            <person name="Tettelin H."/>
            <person name="Glass J.I."/>
            <person name="Rusch D."/>
            <person name="Podicherti R."/>
            <person name="Tsui H.-C.T."/>
            <person name="Winkler M.E."/>
        </authorList>
    </citation>
    <scope>NUCLEOTIDE SEQUENCE</scope>
</reference>
<feature type="compositionally biased region" description="Basic and acidic residues" evidence="1">
    <location>
        <begin position="51"/>
        <end position="70"/>
    </location>
</feature>
<gene>
    <name evidence="2" type="ORF">METZ01_LOCUS377947</name>
</gene>